<comment type="caution">
    <text evidence="1">The sequence shown here is derived from an EMBL/GenBank/DDBJ whole genome shotgun (WGS) entry which is preliminary data.</text>
</comment>
<keyword evidence="2" id="KW-1185">Reference proteome</keyword>
<proteinExistence type="predicted"/>
<dbReference type="EMBL" id="JAROCY010000007">
    <property type="protein sequence ID" value="MDF8333304.1"/>
    <property type="molecule type" value="Genomic_DNA"/>
</dbReference>
<gene>
    <name evidence="1" type="ORF">POM99_08840</name>
</gene>
<dbReference type="Proteomes" id="UP001222770">
    <property type="component" value="Unassembled WGS sequence"/>
</dbReference>
<protein>
    <submittedName>
        <fullName evidence="1">Uncharacterized protein</fullName>
    </submittedName>
</protein>
<evidence type="ECO:0000313" key="1">
    <source>
        <dbReference type="EMBL" id="MDF8333304.1"/>
    </source>
</evidence>
<evidence type="ECO:0000313" key="2">
    <source>
        <dbReference type="Proteomes" id="UP001222770"/>
    </source>
</evidence>
<reference evidence="1 2" key="1">
    <citation type="submission" date="2023-03" db="EMBL/GenBank/DDBJ databases">
        <title>Novosphingobium cyanobacteriorum sp. nov., isolated from a eutrophic reservoir during the Microcystis bloom period.</title>
        <authorList>
            <person name="Kang M."/>
            <person name="Le V."/>
            <person name="Ko S.-R."/>
            <person name="Lee S.-A."/>
            <person name="Ahn C.-Y."/>
        </authorList>
    </citation>
    <scope>NUCLEOTIDE SEQUENCE [LARGE SCALE GENOMIC DNA]</scope>
    <source>
        <strain evidence="1 2">HBC54</strain>
    </source>
</reference>
<accession>A0ABT6CIF8</accession>
<dbReference type="RefSeq" id="WP_277276868.1">
    <property type="nucleotide sequence ID" value="NZ_JAROCY010000007.1"/>
</dbReference>
<organism evidence="1 2">
    <name type="scientific">Novosphingobium cyanobacteriorum</name>
    <dbReference type="NCBI Taxonomy" id="3024215"/>
    <lineage>
        <taxon>Bacteria</taxon>
        <taxon>Pseudomonadati</taxon>
        <taxon>Pseudomonadota</taxon>
        <taxon>Alphaproteobacteria</taxon>
        <taxon>Sphingomonadales</taxon>
        <taxon>Sphingomonadaceae</taxon>
        <taxon>Novosphingobium</taxon>
    </lineage>
</organism>
<sequence length="93" mass="10084">MLLEPRDAAGQAGAMAIHVQTLRLMVTLMLPEMARLSPDPAAWLTRMEAILLRTADTMVQDHGAAIGPDLTRAAVLESLEQTFNGARAMLELD</sequence>
<name>A0ABT6CIF8_9SPHN</name>